<dbReference type="InterPro" id="IPR029063">
    <property type="entry name" value="SAM-dependent_MTases_sf"/>
</dbReference>
<dbReference type="InterPro" id="IPR013216">
    <property type="entry name" value="Methyltransf_11"/>
</dbReference>
<reference evidence="2" key="1">
    <citation type="submission" date="2023-08" db="EMBL/GenBank/DDBJ databases">
        <authorList>
            <person name="Messyasz A."/>
            <person name="Mannisto M.K."/>
            <person name="Kerkhof L.J."/>
            <person name="Haggblom M."/>
        </authorList>
    </citation>
    <scope>NUCLEOTIDE SEQUENCE</scope>
    <source>
        <strain evidence="2">M8UP39</strain>
    </source>
</reference>
<sequence>MKVIRKIRWSIEHRGIIGTLTSATKSIGRKFRRLGVRATHHFDTQNGVVTDGLIPGHDLAVGHENDKFIAGYAAIPPSRFLGAMEKWKASRPKHAIERYTFIDFGCGKGRATLLASQLGFRNVVGIELNPKLANLATSNAAIWTAAGNTRCAIRIVCGDALELEWPDGPVLVYLYNPFGKQVMRRLVEKMKTKFSSNPGDLEVVYQKPEQAHSFDQGFELVWCEAIPMSEEDTNAELASDPKDETRAYRLSGW</sequence>
<reference evidence="2" key="2">
    <citation type="journal article" date="2024" name="Environ. Microbiol.">
        <title>Genome analysis and description of Tunturibacter gen. nov. expands the diversity of Terriglobia in tundra soils.</title>
        <authorList>
            <person name="Messyasz A."/>
            <person name="Mannisto M.K."/>
            <person name="Kerkhof L.J."/>
            <person name="Haggblom M.M."/>
        </authorList>
    </citation>
    <scope>NUCLEOTIDE SEQUENCE</scope>
    <source>
        <strain evidence="2">M8UP39</strain>
    </source>
</reference>
<protein>
    <submittedName>
        <fullName evidence="2">Class I SAM-dependent methyltransferase</fullName>
        <ecNumber evidence="2">2.1.-.-</ecNumber>
    </submittedName>
</protein>
<dbReference type="RefSeq" id="WP_353072124.1">
    <property type="nucleotide sequence ID" value="NZ_CP132938.1"/>
</dbReference>
<dbReference type="GO" id="GO:0032259">
    <property type="term" value="P:methylation"/>
    <property type="evidence" value="ECO:0007669"/>
    <property type="project" value="UniProtKB-KW"/>
</dbReference>
<dbReference type="KEGG" id="tgi:RBB81_21520"/>
<name>A0AAU7YZT7_9BACT</name>
<dbReference type="AlphaFoldDB" id="A0AAU7YZT7"/>
<dbReference type="SUPFAM" id="SSF53335">
    <property type="entry name" value="S-adenosyl-L-methionine-dependent methyltransferases"/>
    <property type="match status" value="1"/>
</dbReference>
<dbReference type="EC" id="2.1.-.-" evidence="2"/>
<organism evidence="2">
    <name type="scientific">Tunturiibacter gelidiferens</name>
    <dbReference type="NCBI Taxonomy" id="3069689"/>
    <lineage>
        <taxon>Bacteria</taxon>
        <taxon>Pseudomonadati</taxon>
        <taxon>Acidobacteriota</taxon>
        <taxon>Terriglobia</taxon>
        <taxon>Terriglobales</taxon>
        <taxon>Acidobacteriaceae</taxon>
        <taxon>Tunturiibacter</taxon>
    </lineage>
</organism>
<dbReference type="Gene3D" id="3.40.50.150">
    <property type="entry name" value="Vaccinia Virus protein VP39"/>
    <property type="match status" value="1"/>
</dbReference>
<keyword evidence="2" id="KW-0489">Methyltransferase</keyword>
<evidence type="ECO:0000259" key="1">
    <source>
        <dbReference type="Pfam" id="PF08241"/>
    </source>
</evidence>
<dbReference type="GO" id="GO:0008757">
    <property type="term" value="F:S-adenosylmethionine-dependent methyltransferase activity"/>
    <property type="evidence" value="ECO:0007669"/>
    <property type="project" value="InterPro"/>
</dbReference>
<feature type="domain" description="Methyltransferase type 11" evidence="1">
    <location>
        <begin position="103"/>
        <end position="168"/>
    </location>
</feature>
<gene>
    <name evidence="2" type="ORF">RBB81_21520</name>
</gene>
<accession>A0AAU7YZT7</accession>
<evidence type="ECO:0000313" key="2">
    <source>
        <dbReference type="EMBL" id="XCB22128.1"/>
    </source>
</evidence>
<proteinExistence type="predicted"/>
<dbReference type="CDD" id="cd02440">
    <property type="entry name" value="AdoMet_MTases"/>
    <property type="match status" value="1"/>
</dbReference>
<keyword evidence="2" id="KW-0808">Transferase</keyword>
<dbReference type="EMBL" id="CP132938">
    <property type="protein sequence ID" value="XCB22128.1"/>
    <property type="molecule type" value="Genomic_DNA"/>
</dbReference>
<dbReference type="Pfam" id="PF08241">
    <property type="entry name" value="Methyltransf_11"/>
    <property type="match status" value="1"/>
</dbReference>